<dbReference type="PANTHER" id="PTHR12883">
    <property type="entry name" value="ADIPOCYTE-SPECIFIC PROTEIN 4-RELATED"/>
    <property type="match status" value="1"/>
</dbReference>
<feature type="compositionally biased region" description="Basic residues" evidence="5">
    <location>
        <begin position="400"/>
        <end position="410"/>
    </location>
</feature>
<evidence type="ECO:0000256" key="2">
    <source>
        <dbReference type="ARBA" id="ARBA00022692"/>
    </source>
</evidence>
<proteinExistence type="predicted"/>
<sequence>MFSQFTKFVEYVNSLNADYNALSYDEQKAMSIMERLQTYNWTFEACTVAILVFIVVFYKVGTSVNCSKAKKVMTSVNAFLNNELCFAKVGLASADQPGQLYTSGRGNTWFSTFATGRSNIASVIVNMHLAPLNNPMSLLIEGIIAYLFPSLKTQELEDFVEVTIKPNGIYLGTEAAELTNDKLKARKDILTKFKFITAIVNKSVMNEVHDEHYYLSLCGTSEHNSLPLEYVYMSEMNQLNGYAANYLSNSRTPLKEVLKESTGILKFMAFTDLPSEKPYNEKEWNTVTDDARIVIRTSVPKNSTDLEALNKLISIAVEVYDGYTAELNSKGFAYITNDMLKKSSNLRNQELQKLIKAAKLQALEDAKEKKLAEEKEKRRQMKGTLEQQKMDQKMKEKRERRQKNKMKVKM</sequence>
<evidence type="ECO:0000313" key="7">
    <source>
        <dbReference type="EMBL" id="KAL3234348.1"/>
    </source>
</evidence>
<evidence type="ECO:0000256" key="4">
    <source>
        <dbReference type="ARBA" id="ARBA00023136"/>
    </source>
</evidence>
<dbReference type="PANTHER" id="PTHR12883:SF0">
    <property type="entry name" value="PAT COMPLEX SUBUNIT CCDC47"/>
    <property type="match status" value="1"/>
</dbReference>
<keyword evidence="4 6" id="KW-0472">Membrane</keyword>
<feature type="region of interest" description="Disordered" evidence="5">
    <location>
        <begin position="367"/>
        <end position="410"/>
    </location>
</feature>
<keyword evidence="8" id="KW-1185">Reference proteome</keyword>
<comment type="subcellular location">
    <subcellularLocation>
        <location evidence="1">Membrane</location>
        <topology evidence="1">Single-pass membrane protein</topology>
    </subcellularLocation>
</comment>
<organism evidence="7 8">
    <name type="scientific">Nakaseomyces bracarensis</name>
    <dbReference type="NCBI Taxonomy" id="273131"/>
    <lineage>
        <taxon>Eukaryota</taxon>
        <taxon>Fungi</taxon>
        <taxon>Dikarya</taxon>
        <taxon>Ascomycota</taxon>
        <taxon>Saccharomycotina</taxon>
        <taxon>Saccharomycetes</taxon>
        <taxon>Saccharomycetales</taxon>
        <taxon>Saccharomycetaceae</taxon>
        <taxon>Nakaseomyces</taxon>
    </lineage>
</organism>
<dbReference type="Proteomes" id="UP001623330">
    <property type="component" value="Unassembled WGS sequence"/>
</dbReference>
<evidence type="ECO:0000313" key="8">
    <source>
        <dbReference type="Proteomes" id="UP001623330"/>
    </source>
</evidence>
<name>A0ABR4NYR8_9SACH</name>
<protein>
    <submittedName>
        <fullName evidence="7">Uncharacterized protein</fullName>
    </submittedName>
</protein>
<keyword evidence="2 6" id="KW-0812">Transmembrane</keyword>
<accession>A0ABR4NYR8</accession>
<dbReference type="InterPro" id="IPR012879">
    <property type="entry name" value="CCDC47"/>
</dbReference>
<comment type="caution">
    <text evidence="7">The sequence shown here is derived from an EMBL/GenBank/DDBJ whole genome shotgun (WGS) entry which is preliminary data.</text>
</comment>
<evidence type="ECO:0000256" key="3">
    <source>
        <dbReference type="ARBA" id="ARBA00022989"/>
    </source>
</evidence>
<evidence type="ECO:0000256" key="5">
    <source>
        <dbReference type="SAM" id="MobiDB-lite"/>
    </source>
</evidence>
<dbReference type="Pfam" id="PF07946">
    <property type="entry name" value="CCDC47"/>
    <property type="match status" value="1"/>
</dbReference>
<feature type="compositionally biased region" description="Basic and acidic residues" evidence="5">
    <location>
        <begin position="388"/>
        <end position="399"/>
    </location>
</feature>
<evidence type="ECO:0000256" key="1">
    <source>
        <dbReference type="ARBA" id="ARBA00004167"/>
    </source>
</evidence>
<gene>
    <name evidence="7" type="ORF">RNJ44_03110</name>
</gene>
<dbReference type="EMBL" id="JBEVYD010000003">
    <property type="protein sequence ID" value="KAL3234348.1"/>
    <property type="molecule type" value="Genomic_DNA"/>
</dbReference>
<feature type="transmembrane region" description="Helical" evidence="6">
    <location>
        <begin position="38"/>
        <end position="58"/>
    </location>
</feature>
<evidence type="ECO:0000256" key="6">
    <source>
        <dbReference type="SAM" id="Phobius"/>
    </source>
</evidence>
<keyword evidence="3 6" id="KW-1133">Transmembrane helix</keyword>
<reference evidence="7 8" key="1">
    <citation type="submission" date="2024-05" db="EMBL/GenBank/DDBJ databases">
        <title>Long read based assembly of the Candida bracarensis genome reveals expanded adhesin content.</title>
        <authorList>
            <person name="Marcet-Houben M."/>
            <person name="Ksiezopolska E."/>
            <person name="Gabaldon T."/>
        </authorList>
    </citation>
    <scope>NUCLEOTIDE SEQUENCE [LARGE SCALE GENOMIC DNA]</scope>
    <source>
        <strain evidence="7 8">CBM6</strain>
    </source>
</reference>
<feature type="compositionally biased region" description="Basic and acidic residues" evidence="5">
    <location>
        <begin position="367"/>
        <end position="377"/>
    </location>
</feature>